<dbReference type="SUPFAM" id="SSF81296">
    <property type="entry name" value="E set domains"/>
    <property type="match status" value="1"/>
</dbReference>
<feature type="chain" id="PRO_5045830928" description="Phosphatidylglycerol/phosphatidylinositol transfer protein" evidence="8">
    <location>
        <begin position="25"/>
        <end position="166"/>
    </location>
</feature>
<evidence type="ECO:0000313" key="11">
    <source>
        <dbReference type="Proteomes" id="UP001479436"/>
    </source>
</evidence>
<comment type="similarity">
    <text evidence="2">Belongs to the NPC2 family.</text>
</comment>
<dbReference type="Pfam" id="PF02221">
    <property type="entry name" value="E1_DerP2_DerF2"/>
    <property type="match status" value="1"/>
</dbReference>
<dbReference type="Gene3D" id="2.60.40.770">
    <property type="match status" value="1"/>
</dbReference>
<comment type="subunit">
    <text evidence="3">Monomer.</text>
</comment>
<evidence type="ECO:0000259" key="9">
    <source>
        <dbReference type="SMART" id="SM00737"/>
    </source>
</evidence>
<name>A0ABR2W6W0_9FUNG</name>
<keyword evidence="5" id="KW-0813">Transport</keyword>
<evidence type="ECO:0000313" key="10">
    <source>
        <dbReference type="EMBL" id="KAK9721914.1"/>
    </source>
</evidence>
<dbReference type="Proteomes" id="UP001479436">
    <property type="component" value="Unassembled WGS sequence"/>
</dbReference>
<evidence type="ECO:0000256" key="5">
    <source>
        <dbReference type="ARBA" id="ARBA00022448"/>
    </source>
</evidence>
<comment type="caution">
    <text evidence="10">The sequence shown here is derived from an EMBL/GenBank/DDBJ whole genome shotgun (WGS) entry which is preliminary data.</text>
</comment>
<proteinExistence type="inferred from homology"/>
<dbReference type="InterPro" id="IPR003172">
    <property type="entry name" value="ML_dom"/>
</dbReference>
<accession>A0ABR2W6W0</accession>
<sequence>MRLLSITSVTLALLSLTSLPSVFSSYQSPFKVDPNQPIWTLCGDPETHLLQAKENGVSIEPEKIKVGGDVRVRIQGILKEKVTSGSVTADLRLMMIKLKKSFELCDVLESEFFSGASCPMEPGEVTLEAFAHIPEEVPKLPIKGDVIISNQKGETLTCIRLNLKLE</sequence>
<reference evidence="10 11" key="1">
    <citation type="submission" date="2023-04" db="EMBL/GenBank/DDBJ databases">
        <title>Genome of Basidiobolus ranarum AG-B5.</title>
        <authorList>
            <person name="Stajich J.E."/>
            <person name="Carter-House D."/>
            <person name="Gryganskyi A."/>
        </authorList>
    </citation>
    <scope>NUCLEOTIDE SEQUENCE [LARGE SCALE GENOMIC DNA]</scope>
    <source>
        <strain evidence="10 11">AG-B5</strain>
    </source>
</reference>
<keyword evidence="7" id="KW-0445">Lipid transport</keyword>
<protein>
    <recommendedName>
        <fullName evidence="4">Phosphatidylglycerol/phosphatidylinositol transfer protein</fullName>
    </recommendedName>
</protein>
<feature type="domain" description="MD-2-related lipid-recognition" evidence="9">
    <location>
        <begin position="39"/>
        <end position="163"/>
    </location>
</feature>
<evidence type="ECO:0000256" key="1">
    <source>
        <dbReference type="ARBA" id="ARBA00002053"/>
    </source>
</evidence>
<keyword evidence="11" id="KW-1185">Reference proteome</keyword>
<dbReference type="PANTHER" id="PTHR11306:SF0">
    <property type="entry name" value="PHOSPHATIDYLGLYCEROL_PHOSPHATIDYLINOSITOL TRANSFER PROTEIN"/>
    <property type="match status" value="1"/>
</dbReference>
<dbReference type="SMART" id="SM00737">
    <property type="entry name" value="ML"/>
    <property type="match status" value="1"/>
</dbReference>
<dbReference type="EMBL" id="JASJQH010006963">
    <property type="protein sequence ID" value="KAK9721914.1"/>
    <property type="molecule type" value="Genomic_DNA"/>
</dbReference>
<gene>
    <name evidence="10" type="ORF">K7432_003035</name>
</gene>
<dbReference type="PANTHER" id="PTHR11306">
    <property type="entry name" value="NIEMANN PICK TYPE C2 PROTEIN NPC2-RELATED"/>
    <property type="match status" value="1"/>
</dbReference>
<organism evidence="10 11">
    <name type="scientific">Basidiobolus ranarum</name>
    <dbReference type="NCBI Taxonomy" id="34480"/>
    <lineage>
        <taxon>Eukaryota</taxon>
        <taxon>Fungi</taxon>
        <taxon>Fungi incertae sedis</taxon>
        <taxon>Zoopagomycota</taxon>
        <taxon>Entomophthoromycotina</taxon>
        <taxon>Basidiobolomycetes</taxon>
        <taxon>Basidiobolales</taxon>
        <taxon>Basidiobolaceae</taxon>
        <taxon>Basidiobolus</taxon>
    </lineage>
</organism>
<keyword evidence="6 8" id="KW-0732">Signal</keyword>
<evidence type="ECO:0000256" key="3">
    <source>
        <dbReference type="ARBA" id="ARBA00011245"/>
    </source>
</evidence>
<evidence type="ECO:0000256" key="6">
    <source>
        <dbReference type="ARBA" id="ARBA00022729"/>
    </source>
</evidence>
<evidence type="ECO:0000256" key="8">
    <source>
        <dbReference type="SAM" id="SignalP"/>
    </source>
</evidence>
<feature type="signal peptide" evidence="8">
    <location>
        <begin position="1"/>
        <end position="24"/>
    </location>
</feature>
<dbReference type="InterPro" id="IPR039670">
    <property type="entry name" value="NPC2-like"/>
</dbReference>
<evidence type="ECO:0000256" key="4">
    <source>
        <dbReference type="ARBA" id="ARBA00016056"/>
    </source>
</evidence>
<comment type="function">
    <text evidence="1">Catalyzes the intermembrane transfer of phosphatidylglycerol and phosphatidylinositol.</text>
</comment>
<evidence type="ECO:0000256" key="2">
    <source>
        <dbReference type="ARBA" id="ARBA00006370"/>
    </source>
</evidence>
<evidence type="ECO:0000256" key="7">
    <source>
        <dbReference type="ARBA" id="ARBA00023055"/>
    </source>
</evidence>
<dbReference type="InterPro" id="IPR014756">
    <property type="entry name" value="Ig_E-set"/>
</dbReference>